<name>A0A8C4RA78_EPTBU</name>
<evidence type="ECO:0000313" key="9">
    <source>
        <dbReference type="Ensembl" id="ENSEBUP00000026986.1"/>
    </source>
</evidence>
<keyword evidence="10" id="KW-1185">Reference proteome</keyword>
<dbReference type="Ensembl" id="ENSEBUT00000027562.1">
    <property type="protein sequence ID" value="ENSEBUP00000026986.1"/>
    <property type="gene ID" value="ENSEBUG00000016594.1"/>
</dbReference>
<keyword evidence="3" id="KW-0813">Transport</keyword>
<reference evidence="9" key="2">
    <citation type="submission" date="2025-09" db="UniProtKB">
        <authorList>
            <consortium name="Ensembl"/>
        </authorList>
    </citation>
    <scope>IDENTIFICATION</scope>
</reference>
<evidence type="ECO:0000256" key="3">
    <source>
        <dbReference type="ARBA" id="ARBA00022448"/>
    </source>
</evidence>
<keyword evidence="5 8" id="KW-1133">Transmembrane helix</keyword>
<dbReference type="AlphaFoldDB" id="A0A8C4RA78"/>
<feature type="transmembrane region" description="Helical" evidence="8">
    <location>
        <begin position="129"/>
        <end position="149"/>
    </location>
</feature>
<feature type="transmembrane region" description="Helical" evidence="8">
    <location>
        <begin position="244"/>
        <end position="268"/>
    </location>
</feature>
<evidence type="ECO:0000256" key="2">
    <source>
        <dbReference type="ARBA" id="ARBA00007863"/>
    </source>
</evidence>
<evidence type="ECO:0000256" key="7">
    <source>
        <dbReference type="SAM" id="MobiDB-lite"/>
    </source>
</evidence>
<comment type="subcellular location">
    <subcellularLocation>
        <location evidence="1">Membrane</location>
        <topology evidence="1">Multi-pass membrane protein</topology>
    </subcellularLocation>
</comment>
<dbReference type="PANTHER" id="PTHR19346:SF4">
    <property type="entry name" value="SUGAR PHOSPHATE TRANSPORTER DOMAIN-CONTAINING PROTEIN"/>
    <property type="match status" value="1"/>
</dbReference>
<comment type="similarity">
    <text evidence="2">Belongs to the SLC35F solute transporter family.</text>
</comment>
<dbReference type="GeneTree" id="ENSGT00390000008727"/>
<feature type="transmembrane region" description="Helical" evidence="8">
    <location>
        <begin position="185"/>
        <end position="204"/>
    </location>
</feature>
<evidence type="ECO:0000256" key="1">
    <source>
        <dbReference type="ARBA" id="ARBA00004141"/>
    </source>
</evidence>
<dbReference type="InterPro" id="IPR026505">
    <property type="entry name" value="Solute_c_fam_35_mem_F3/F4"/>
</dbReference>
<feature type="transmembrane region" description="Helical" evidence="8">
    <location>
        <begin position="161"/>
        <end position="179"/>
    </location>
</feature>
<dbReference type="PANTHER" id="PTHR19346">
    <property type="entry name" value="SUGAR PHOSPHATE TRANSPORTER DOMAIN-CONTAINING PROTEIN"/>
    <property type="match status" value="1"/>
</dbReference>
<evidence type="ECO:0000256" key="6">
    <source>
        <dbReference type="ARBA" id="ARBA00023136"/>
    </source>
</evidence>
<reference evidence="9" key="1">
    <citation type="submission" date="2025-08" db="UniProtKB">
        <authorList>
            <consortium name="Ensembl"/>
        </authorList>
    </citation>
    <scope>IDENTIFICATION</scope>
</reference>
<feature type="transmembrane region" description="Helical" evidence="8">
    <location>
        <begin position="73"/>
        <end position="91"/>
    </location>
</feature>
<feature type="transmembrane region" description="Helical" evidence="8">
    <location>
        <begin position="41"/>
        <end position="61"/>
    </location>
</feature>
<dbReference type="Pfam" id="PF06027">
    <property type="entry name" value="SLC35F"/>
    <property type="match status" value="1"/>
</dbReference>
<dbReference type="SUPFAM" id="SSF103481">
    <property type="entry name" value="Multidrug resistance efflux transporter EmrE"/>
    <property type="match status" value="1"/>
</dbReference>
<sequence length="399" mass="42331">MADSGMVVGESRETDNNGNLSLKGDELESNVSCATSWHRTLWAFVLLPGVSASWLGVSELGQSPGSDIKPPPAFLTAWLAHSANLLVFPLYHGAAGVVAVSRGSQWPGIIQQYREGSQLFGEHGLVAGSVLRCVAPLTLLWTLTAYLYLLALHRLAIPDAAALFCCNKAFVFLLSWVLLRDRFMGIRIIAVILAISGIVMMAYGDGLHNDSIVGTALAVGSASVSAFYKVLFRLLLGGARFGEAALFLSLLGVLGLVVGAAIAVAMCLGGAERWPPPSLVPWARLIGTAALLVAFNLLVNFGVALTFPAAISLGMLFSVPVTNVLEACRSGVHNIVRLVAAGTICIAFLLLLLPEGWDDKAWALMDKVRARWRSASETCEEGSETKPQAMGDVTASAFH</sequence>
<feature type="transmembrane region" description="Helical" evidence="8">
    <location>
        <begin position="335"/>
        <end position="353"/>
    </location>
</feature>
<feature type="transmembrane region" description="Helical" evidence="8">
    <location>
        <begin position="289"/>
        <end position="315"/>
    </location>
</feature>
<keyword evidence="4 8" id="KW-0812">Transmembrane</keyword>
<keyword evidence="6 8" id="KW-0472">Membrane</keyword>
<feature type="region of interest" description="Disordered" evidence="7">
    <location>
        <begin position="1"/>
        <end position="21"/>
    </location>
</feature>
<feature type="transmembrane region" description="Helical" evidence="8">
    <location>
        <begin position="211"/>
        <end position="232"/>
    </location>
</feature>
<evidence type="ECO:0000256" key="5">
    <source>
        <dbReference type="ARBA" id="ARBA00022989"/>
    </source>
</evidence>
<feature type="region of interest" description="Disordered" evidence="7">
    <location>
        <begin position="377"/>
        <end position="399"/>
    </location>
</feature>
<accession>A0A8C4RA78</accession>
<protein>
    <submittedName>
        <fullName evidence="9">Si:ch211-263p13.7</fullName>
    </submittedName>
</protein>
<dbReference type="OMA" id="TWSALIC"/>
<organism evidence="9 10">
    <name type="scientific">Eptatretus burgeri</name>
    <name type="common">Inshore hagfish</name>
    <dbReference type="NCBI Taxonomy" id="7764"/>
    <lineage>
        <taxon>Eukaryota</taxon>
        <taxon>Metazoa</taxon>
        <taxon>Chordata</taxon>
        <taxon>Craniata</taxon>
        <taxon>Vertebrata</taxon>
        <taxon>Cyclostomata</taxon>
        <taxon>Myxini</taxon>
        <taxon>Myxiniformes</taxon>
        <taxon>Myxinidae</taxon>
        <taxon>Eptatretinae</taxon>
        <taxon>Eptatretus</taxon>
    </lineage>
</organism>
<dbReference type="GO" id="GO:0016020">
    <property type="term" value="C:membrane"/>
    <property type="evidence" value="ECO:0007669"/>
    <property type="project" value="UniProtKB-SubCell"/>
</dbReference>
<evidence type="ECO:0000256" key="4">
    <source>
        <dbReference type="ARBA" id="ARBA00022692"/>
    </source>
</evidence>
<dbReference type="InterPro" id="IPR037185">
    <property type="entry name" value="EmrE-like"/>
</dbReference>
<dbReference type="InterPro" id="IPR009262">
    <property type="entry name" value="SLC35_F1/F2/F6"/>
</dbReference>
<proteinExistence type="inferred from homology"/>
<dbReference type="Proteomes" id="UP000694388">
    <property type="component" value="Unplaced"/>
</dbReference>
<evidence type="ECO:0000256" key="8">
    <source>
        <dbReference type="SAM" id="Phobius"/>
    </source>
</evidence>
<evidence type="ECO:0000313" key="10">
    <source>
        <dbReference type="Proteomes" id="UP000694388"/>
    </source>
</evidence>
<dbReference type="GO" id="GO:0022857">
    <property type="term" value="F:transmembrane transporter activity"/>
    <property type="evidence" value="ECO:0007669"/>
    <property type="project" value="InterPro"/>
</dbReference>